<accession>A0A7J7KT38</accession>
<dbReference type="PANTHER" id="PTHR24082">
    <property type="entry name" value="NUCLEAR HORMONE RECEPTOR"/>
    <property type="match status" value="1"/>
</dbReference>
<keyword evidence="6" id="KW-0804">Transcription</keyword>
<feature type="domain" description="NR LBD" evidence="8">
    <location>
        <begin position="1"/>
        <end position="199"/>
    </location>
</feature>
<keyword evidence="3" id="KW-0862">Zinc</keyword>
<dbReference type="Gene3D" id="1.10.565.10">
    <property type="entry name" value="Retinoid X Receptor"/>
    <property type="match status" value="1"/>
</dbReference>
<dbReference type="Proteomes" id="UP000593567">
    <property type="component" value="Unassembled WGS sequence"/>
</dbReference>
<dbReference type="GO" id="GO:0008270">
    <property type="term" value="F:zinc ion binding"/>
    <property type="evidence" value="ECO:0007669"/>
    <property type="project" value="UniProtKB-KW"/>
</dbReference>
<dbReference type="SUPFAM" id="SSF48508">
    <property type="entry name" value="Nuclear receptor ligand-binding domain"/>
    <property type="match status" value="1"/>
</dbReference>
<dbReference type="PANTHER" id="PTHR24082:SF283">
    <property type="entry name" value="NUCLEAR HORMONE RECEPTOR HR96"/>
    <property type="match status" value="1"/>
</dbReference>
<dbReference type="AlphaFoldDB" id="A0A7J7KT38"/>
<organism evidence="9 10">
    <name type="scientific">Bugula neritina</name>
    <name type="common">Brown bryozoan</name>
    <name type="synonym">Sertularia neritina</name>
    <dbReference type="NCBI Taxonomy" id="10212"/>
    <lineage>
        <taxon>Eukaryota</taxon>
        <taxon>Metazoa</taxon>
        <taxon>Spiralia</taxon>
        <taxon>Lophotrochozoa</taxon>
        <taxon>Bryozoa</taxon>
        <taxon>Gymnolaemata</taxon>
        <taxon>Cheilostomatida</taxon>
        <taxon>Flustrina</taxon>
        <taxon>Buguloidea</taxon>
        <taxon>Bugulidae</taxon>
        <taxon>Bugula</taxon>
    </lineage>
</organism>
<keyword evidence="10" id="KW-1185">Reference proteome</keyword>
<gene>
    <name evidence="9" type="ORF">EB796_000385</name>
</gene>
<proteinExistence type="predicted"/>
<dbReference type="Pfam" id="PF00104">
    <property type="entry name" value="Hormone_recep"/>
    <property type="match status" value="1"/>
</dbReference>
<evidence type="ECO:0000256" key="3">
    <source>
        <dbReference type="ARBA" id="ARBA00022833"/>
    </source>
</evidence>
<dbReference type="GO" id="GO:0045944">
    <property type="term" value="P:positive regulation of transcription by RNA polymerase II"/>
    <property type="evidence" value="ECO:0007669"/>
    <property type="project" value="TreeGrafter"/>
</dbReference>
<evidence type="ECO:0000313" key="9">
    <source>
        <dbReference type="EMBL" id="KAF6041299.1"/>
    </source>
</evidence>
<evidence type="ECO:0000313" key="10">
    <source>
        <dbReference type="Proteomes" id="UP000593567"/>
    </source>
</evidence>
<evidence type="ECO:0000256" key="1">
    <source>
        <dbReference type="ARBA" id="ARBA00022723"/>
    </source>
</evidence>
<evidence type="ECO:0000256" key="6">
    <source>
        <dbReference type="ARBA" id="ARBA00023163"/>
    </source>
</evidence>
<evidence type="ECO:0000256" key="7">
    <source>
        <dbReference type="ARBA" id="ARBA00023170"/>
    </source>
</evidence>
<dbReference type="InterPro" id="IPR001723">
    <property type="entry name" value="Nuclear_hrmn_rcpt"/>
</dbReference>
<dbReference type="InterPro" id="IPR050234">
    <property type="entry name" value="Nuclear_hormone_rcpt_NR1"/>
</dbReference>
<dbReference type="GO" id="GO:0000978">
    <property type="term" value="F:RNA polymerase II cis-regulatory region sequence-specific DNA binding"/>
    <property type="evidence" value="ECO:0007669"/>
    <property type="project" value="TreeGrafter"/>
</dbReference>
<evidence type="ECO:0000256" key="2">
    <source>
        <dbReference type="ARBA" id="ARBA00022771"/>
    </source>
</evidence>
<comment type="caution">
    <text evidence="9">The sequence shown here is derived from an EMBL/GenBank/DDBJ whole genome shotgun (WGS) entry which is preliminary data.</text>
</comment>
<keyword evidence="2" id="KW-0863">Zinc-finger</keyword>
<dbReference type="EMBL" id="VXIV02000062">
    <property type="protein sequence ID" value="KAF6041299.1"/>
    <property type="molecule type" value="Genomic_DNA"/>
</dbReference>
<dbReference type="InterPro" id="IPR035500">
    <property type="entry name" value="NHR-like_dom_sf"/>
</dbReference>
<dbReference type="PROSITE" id="PS51843">
    <property type="entry name" value="NR_LBD"/>
    <property type="match status" value="1"/>
</dbReference>
<reference evidence="9" key="1">
    <citation type="submission" date="2020-06" db="EMBL/GenBank/DDBJ databases">
        <title>Draft genome of Bugula neritina, a colonial animal packing powerful symbionts and potential medicines.</title>
        <authorList>
            <person name="Rayko M."/>
        </authorList>
    </citation>
    <scope>NUCLEOTIDE SEQUENCE [LARGE SCALE GENOMIC DNA]</scope>
    <source>
        <strain evidence="9">Kwan_BN1</strain>
    </source>
</reference>
<keyword evidence="7" id="KW-0675">Receptor</keyword>
<evidence type="ECO:0000259" key="8">
    <source>
        <dbReference type="PROSITE" id="PS51843"/>
    </source>
</evidence>
<keyword evidence="1" id="KW-0479">Metal-binding</keyword>
<dbReference type="SMART" id="SM00430">
    <property type="entry name" value="HOLI"/>
    <property type="match status" value="1"/>
</dbReference>
<dbReference type="GO" id="GO:0000122">
    <property type="term" value="P:negative regulation of transcription by RNA polymerase II"/>
    <property type="evidence" value="ECO:0007669"/>
    <property type="project" value="TreeGrafter"/>
</dbReference>
<dbReference type="GO" id="GO:0030154">
    <property type="term" value="P:cell differentiation"/>
    <property type="evidence" value="ECO:0007669"/>
    <property type="project" value="TreeGrafter"/>
</dbReference>
<keyword evidence="4" id="KW-0805">Transcription regulation</keyword>
<dbReference type="InterPro" id="IPR000536">
    <property type="entry name" value="Nucl_hrmn_rcpt_lig-bd"/>
</dbReference>
<keyword evidence="5" id="KW-0238">DNA-binding</keyword>
<evidence type="ECO:0000256" key="5">
    <source>
        <dbReference type="ARBA" id="ARBA00023125"/>
    </source>
</evidence>
<evidence type="ECO:0000256" key="4">
    <source>
        <dbReference type="ARBA" id="ARBA00023015"/>
    </source>
</evidence>
<dbReference type="PRINTS" id="PR00398">
    <property type="entry name" value="STRDHORMONER"/>
</dbReference>
<dbReference type="GO" id="GO:0004879">
    <property type="term" value="F:nuclear receptor activity"/>
    <property type="evidence" value="ECO:0007669"/>
    <property type="project" value="TreeGrafter"/>
</dbReference>
<dbReference type="OrthoDB" id="6352325at2759"/>
<protein>
    <recommendedName>
        <fullName evidence="8">NR LBD domain-containing protein</fullName>
    </recommendedName>
</protein>
<sequence length="216" mass="24402">MKSFKALPQSAQICLLKGGSIELLIIRSVLTFDRERERFLEQTDNPQTSAITLAQFKNAAMKPDSSDISSTPPNPKLQSSLVDDIMKFIRVLGLELKADETMLIFLLLISLFSPDRPNLDQKDLKDAVAQEQERYSALLKRYVESKMPRNKARIYYAKLLMKLTDIRNLNEESSQVFLNMNAETIQPLMKEVLDLQNSKELPADGSPQPAVVTAKS</sequence>
<name>A0A7J7KT38_BUGNE</name>